<dbReference type="GO" id="GO:0046856">
    <property type="term" value="P:phosphatidylinositol dephosphorylation"/>
    <property type="evidence" value="ECO:0007669"/>
    <property type="project" value="InterPro"/>
</dbReference>
<keyword evidence="3" id="KW-1185">Reference proteome</keyword>
<evidence type="ECO:0000313" key="2">
    <source>
        <dbReference type="EMBL" id="OAF66239.1"/>
    </source>
</evidence>
<sequence>MAVISNYSLPSKCKYNALLLGIFDSLLDSFRIELIFRIEIASKSSVNISISVYTKFDLIPYISNISTSLCASTRLFMRGKGAVAIRMQCFERKICLVTCHMTSYEENIEQRVEDCKYTIENLKFSTSDSSKYLSLLDHDVILWSGDFNFRLYSFSIDLCRNDLRQYLITKFTAGNEVDKKSTFKLFSSKHDQLSKMFDQVDFLKPFFENEINFPPTYKYDLGTCTFDTSEKQRFPAWTDRIIYNKKNRDVCELYTSIHNFSISDHKPVFAIFKLNITTFEVSASVDIKVEMKNKKWEVDILSVNHYPINDNDYICLFNICTSNLQNPTNSFCYKEFRQVCFCNETVMKKGQYFFIYKSHITEDIVGISNVFFVDNNFNLNVFTHVIK</sequence>
<dbReference type="AlphaFoldDB" id="A0A177AW80"/>
<evidence type="ECO:0000259" key="1">
    <source>
        <dbReference type="SMART" id="SM00128"/>
    </source>
</evidence>
<dbReference type="GO" id="GO:0004439">
    <property type="term" value="F:phosphatidylinositol-4,5-bisphosphate 5-phosphatase activity"/>
    <property type="evidence" value="ECO:0007669"/>
    <property type="project" value="TreeGrafter"/>
</dbReference>
<dbReference type="InterPro" id="IPR036691">
    <property type="entry name" value="Endo/exonu/phosph_ase_sf"/>
</dbReference>
<dbReference type="EMBL" id="LWCA01000994">
    <property type="protein sequence ID" value="OAF66239.1"/>
    <property type="molecule type" value="Genomic_DNA"/>
</dbReference>
<dbReference type="OrthoDB" id="2248459at2759"/>
<dbReference type="SUPFAM" id="SSF56219">
    <property type="entry name" value="DNase I-like"/>
    <property type="match status" value="1"/>
</dbReference>
<evidence type="ECO:0000313" key="3">
    <source>
        <dbReference type="Proteomes" id="UP000078046"/>
    </source>
</evidence>
<dbReference type="InterPro" id="IPR000300">
    <property type="entry name" value="IPPc"/>
</dbReference>
<name>A0A177AW80_9BILA</name>
<reference evidence="2 3" key="1">
    <citation type="submission" date="2016-04" db="EMBL/GenBank/DDBJ databases">
        <title>The genome of Intoshia linei affirms orthonectids as highly simplified spiralians.</title>
        <authorList>
            <person name="Mikhailov K.V."/>
            <person name="Slusarev G.S."/>
            <person name="Nikitin M.A."/>
            <person name="Logacheva M.D."/>
            <person name="Penin A."/>
            <person name="Aleoshin V."/>
            <person name="Panchin Y.V."/>
        </authorList>
    </citation>
    <scope>NUCLEOTIDE SEQUENCE [LARGE SCALE GENOMIC DNA]</scope>
    <source>
        <strain evidence="2">Intl2013</strain>
        <tissue evidence="2">Whole animal</tissue>
    </source>
</reference>
<organism evidence="2 3">
    <name type="scientific">Intoshia linei</name>
    <dbReference type="NCBI Taxonomy" id="1819745"/>
    <lineage>
        <taxon>Eukaryota</taxon>
        <taxon>Metazoa</taxon>
        <taxon>Spiralia</taxon>
        <taxon>Lophotrochozoa</taxon>
        <taxon>Mesozoa</taxon>
        <taxon>Orthonectida</taxon>
        <taxon>Rhopaluridae</taxon>
        <taxon>Intoshia</taxon>
    </lineage>
</organism>
<dbReference type="Proteomes" id="UP000078046">
    <property type="component" value="Unassembled WGS sequence"/>
</dbReference>
<accession>A0A177AW80</accession>
<dbReference type="PANTHER" id="PTHR11200">
    <property type="entry name" value="INOSITOL 5-PHOSPHATASE"/>
    <property type="match status" value="1"/>
</dbReference>
<gene>
    <name evidence="2" type="ORF">A3Q56_06045</name>
</gene>
<protein>
    <recommendedName>
        <fullName evidence="1">Inositol polyphosphate-related phosphatase domain-containing protein</fullName>
    </recommendedName>
</protein>
<dbReference type="Gene3D" id="3.60.10.10">
    <property type="entry name" value="Endonuclease/exonuclease/phosphatase"/>
    <property type="match status" value="1"/>
</dbReference>
<dbReference type="InterPro" id="IPR046985">
    <property type="entry name" value="IP5"/>
</dbReference>
<dbReference type="SMART" id="SM00128">
    <property type="entry name" value="IPPc"/>
    <property type="match status" value="1"/>
</dbReference>
<comment type="caution">
    <text evidence="2">The sequence shown here is derived from an EMBL/GenBank/DDBJ whole genome shotgun (WGS) entry which is preliminary data.</text>
</comment>
<dbReference type="Pfam" id="PF22669">
    <property type="entry name" value="Exo_endo_phos2"/>
    <property type="match status" value="1"/>
</dbReference>
<proteinExistence type="predicted"/>
<feature type="domain" description="Inositol polyphosphate-related phosphatase" evidence="1">
    <location>
        <begin position="1"/>
        <end position="280"/>
    </location>
</feature>